<dbReference type="GO" id="GO:0046983">
    <property type="term" value="F:protein dimerization activity"/>
    <property type="evidence" value="ECO:0007669"/>
    <property type="project" value="InterPro"/>
</dbReference>
<proteinExistence type="predicted"/>
<dbReference type="Proteomes" id="UP000262825">
    <property type="component" value="Unassembled WGS sequence"/>
</dbReference>
<feature type="region of interest" description="Disordered" evidence="1">
    <location>
        <begin position="131"/>
        <end position="161"/>
    </location>
</feature>
<dbReference type="VEuPathDB" id="FungiDB:SCODWIG_01258"/>
<dbReference type="InterPro" id="IPR036638">
    <property type="entry name" value="HLH_DNA-bd_sf"/>
</dbReference>
<dbReference type="Gene3D" id="4.10.280.10">
    <property type="entry name" value="Helix-loop-helix DNA-binding domain"/>
    <property type="match status" value="1"/>
</dbReference>
<protein>
    <submittedName>
        <fullName evidence="2">Uncharacterized protein</fullName>
    </submittedName>
</protein>
<dbReference type="SUPFAM" id="SSF47459">
    <property type="entry name" value="HLH, helix-loop-helix DNA-binding domain"/>
    <property type="match status" value="1"/>
</dbReference>
<evidence type="ECO:0000313" key="3">
    <source>
        <dbReference type="Proteomes" id="UP000262825"/>
    </source>
</evidence>
<organism evidence="2 3">
    <name type="scientific">Saccharomycodes ludwigii</name>
    <dbReference type="NCBI Taxonomy" id="36035"/>
    <lineage>
        <taxon>Eukaryota</taxon>
        <taxon>Fungi</taxon>
        <taxon>Dikarya</taxon>
        <taxon>Ascomycota</taxon>
        <taxon>Saccharomycotina</taxon>
        <taxon>Saccharomycetes</taxon>
        <taxon>Saccharomycodales</taxon>
        <taxon>Saccharomycodaceae</taxon>
        <taxon>Saccharomycodes</taxon>
    </lineage>
</organism>
<dbReference type="EMBL" id="UFAJ01000152">
    <property type="protein sequence ID" value="SSD59497.1"/>
    <property type="molecule type" value="Genomic_DNA"/>
</dbReference>
<evidence type="ECO:0000313" key="2">
    <source>
        <dbReference type="EMBL" id="SSD59497.1"/>
    </source>
</evidence>
<name>A0A376B492_9ASCO</name>
<evidence type="ECO:0000256" key="1">
    <source>
        <dbReference type="SAM" id="MobiDB-lite"/>
    </source>
</evidence>
<reference evidence="3" key="1">
    <citation type="submission" date="2018-06" db="EMBL/GenBank/DDBJ databases">
        <authorList>
            <person name="Guldener U."/>
        </authorList>
    </citation>
    <scope>NUCLEOTIDE SEQUENCE [LARGE SCALE GENOMIC DNA]</scope>
    <source>
        <strain evidence="3">UTAD17</strain>
    </source>
</reference>
<feature type="compositionally biased region" description="Low complexity" evidence="1">
    <location>
        <begin position="131"/>
        <end position="145"/>
    </location>
</feature>
<keyword evidence="3" id="KW-1185">Reference proteome</keyword>
<gene>
    <name evidence="2" type="ORF">SCODWIG_01258</name>
</gene>
<dbReference type="AlphaFoldDB" id="A0A376B492"/>
<feature type="compositionally biased region" description="Polar residues" evidence="1">
    <location>
        <begin position="149"/>
        <end position="161"/>
    </location>
</feature>
<sequence length="161" mass="17809">MTDDSRNAKKGGDTRCLEDINSKIQEMLEVIPPEYFKERRKFGKTKDGKPNKGKILTEGVNYLLNLQNQVDLNNREEIELLNRLKTLMGERGVSLDQLGLPHEGLLNLENTSAEIELGKIGVGPLAAVPNRNSGNSDINNSNGNDHTPTETLAGSGYNQYE</sequence>
<accession>A0A376B492</accession>